<reference evidence="1" key="1">
    <citation type="submission" date="2020-08" db="EMBL/GenBank/DDBJ databases">
        <title>Multicomponent nature underlies the extraordinary mechanical properties of spider dragline silk.</title>
        <authorList>
            <person name="Kono N."/>
            <person name="Nakamura H."/>
            <person name="Mori M."/>
            <person name="Yoshida Y."/>
            <person name="Ohtoshi R."/>
            <person name="Malay A.D."/>
            <person name="Moran D.A.P."/>
            <person name="Tomita M."/>
            <person name="Numata K."/>
            <person name="Arakawa K."/>
        </authorList>
    </citation>
    <scope>NUCLEOTIDE SEQUENCE</scope>
</reference>
<evidence type="ECO:0000313" key="1">
    <source>
        <dbReference type="EMBL" id="GFS41815.1"/>
    </source>
</evidence>
<comment type="caution">
    <text evidence="1">The sequence shown here is derived from an EMBL/GenBank/DDBJ whole genome shotgun (WGS) entry which is preliminary data.</text>
</comment>
<name>A0A8X6JLL4_9ARAC</name>
<keyword evidence="2" id="KW-1185">Reference proteome</keyword>
<accession>A0A8X6JLL4</accession>
<dbReference type="EMBL" id="BMAV01025481">
    <property type="protein sequence ID" value="GFS41815.1"/>
    <property type="molecule type" value="Genomic_DNA"/>
</dbReference>
<sequence>MLAPAQRNTQLESPSLDEVIREEMQQALCPVISSRSVAVNRRNEPPRSHGTYATVVRQPRRHVKPLPVPRKTDMWRTDDNRSVCFHCGTPGHVITLSIWPKKSQPISHPPRRGKLSEATFLGGEAAGFSNPPAAARMSGNHLDVRVDGLPVKALMDADMYKK</sequence>
<protein>
    <submittedName>
        <fullName evidence="1">CCHC-type domain-containing protein</fullName>
    </submittedName>
</protein>
<gene>
    <name evidence="1" type="primary">NCL1_11485</name>
    <name evidence="1" type="ORF">TNIN_192291</name>
</gene>
<organism evidence="1 2">
    <name type="scientific">Trichonephila inaurata madagascariensis</name>
    <dbReference type="NCBI Taxonomy" id="2747483"/>
    <lineage>
        <taxon>Eukaryota</taxon>
        <taxon>Metazoa</taxon>
        <taxon>Ecdysozoa</taxon>
        <taxon>Arthropoda</taxon>
        <taxon>Chelicerata</taxon>
        <taxon>Arachnida</taxon>
        <taxon>Araneae</taxon>
        <taxon>Araneomorphae</taxon>
        <taxon>Entelegynae</taxon>
        <taxon>Araneoidea</taxon>
        <taxon>Nephilidae</taxon>
        <taxon>Trichonephila</taxon>
        <taxon>Trichonephila inaurata</taxon>
    </lineage>
</organism>
<dbReference type="Proteomes" id="UP000886998">
    <property type="component" value="Unassembled WGS sequence"/>
</dbReference>
<proteinExistence type="predicted"/>
<dbReference type="OrthoDB" id="6433776at2759"/>
<dbReference type="AlphaFoldDB" id="A0A8X6JLL4"/>
<evidence type="ECO:0000313" key="2">
    <source>
        <dbReference type="Proteomes" id="UP000886998"/>
    </source>
</evidence>